<gene>
    <name evidence="1" type="ORF">IE877_13400</name>
</gene>
<organism evidence="1 2">
    <name type="scientific">Methylomonas albis</name>
    <dbReference type="NCBI Taxonomy" id="1854563"/>
    <lineage>
        <taxon>Bacteria</taxon>
        <taxon>Pseudomonadati</taxon>
        <taxon>Pseudomonadota</taxon>
        <taxon>Gammaproteobacteria</taxon>
        <taxon>Methylococcales</taxon>
        <taxon>Methylococcaceae</taxon>
        <taxon>Methylomonas</taxon>
    </lineage>
</organism>
<comment type="caution">
    <text evidence="1">The sequence shown here is derived from an EMBL/GenBank/DDBJ whole genome shotgun (WGS) entry which is preliminary data.</text>
</comment>
<dbReference type="Proteomes" id="UP000652176">
    <property type="component" value="Unassembled WGS sequence"/>
</dbReference>
<keyword evidence="2" id="KW-1185">Reference proteome</keyword>
<accession>A0ABR9D160</accession>
<evidence type="ECO:0000313" key="1">
    <source>
        <dbReference type="EMBL" id="MBD9356862.1"/>
    </source>
</evidence>
<proteinExistence type="predicted"/>
<reference evidence="1 2" key="1">
    <citation type="submission" date="2020-09" db="EMBL/GenBank/DDBJ databases">
        <title>Methylomonas albis sp. nov. and Methylomonas fluvii sp. nov.: Two cold-adapted methanotrophs from the River Elbe and an amended description of Methylovulum psychrotolerans strain Eb1.</title>
        <authorList>
            <person name="Bussmann I.K."/>
            <person name="Klings K.-W."/>
            <person name="Warnstedt J."/>
            <person name="Hoppert M."/>
            <person name="Saborowski A."/>
            <person name="Horn F."/>
            <person name="Liebner S."/>
        </authorList>
    </citation>
    <scope>NUCLEOTIDE SEQUENCE [LARGE SCALE GENOMIC DNA]</scope>
    <source>
        <strain evidence="1 2">EbA</strain>
    </source>
</reference>
<protein>
    <submittedName>
        <fullName evidence="1">Uncharacterized protein</fullName>
    </submittedName>
</protein>
<dbReference type="EMBL" id="JACXSS010000001">
    <property type="protein sequence ID" value="MBD9356862.1"/>
    <property type="molecule type" value="Genomic_DNA"/>
</dbReference>
<dbReference type="RefSeq" id="WP_192375180.1">
    <property type="nucleotide sequence ID" value="NZ_CAJHIV010000001.1"/>
</dbReference>
<name>A0ABR9D160_9GAMM</name>
<evidence type="ECO:0000313" key="2">
    <source>
        <dbReference type="Proteomes" id="UP000652176"/>
    </source>
</evidence>
<sequence>MINVNTVFTQAAEKCLSGESGIIKFNYSIYPNVGDTLTIRTSPNNIALTFVCISRHFDFSNSEKAEMTIELDVS</sequence>